<dbReference type="InParanoid" id="A0A2I0LNY8"/>
<organism evidence="5 6">
    <name type="scientific">Columba livia</name>
    <name type="common">Rock dove</name>
    <dbReference type="NCBI Taxonomy" id="8932"/>
    <lineage>
        <taxon>Eukaryota</taxon>
        <taxon>Metazoa</taxon>
        <taxon>Chordata</taxon>
        <taxon>Craniata</taxon>
        <taxon>Vertebrata</taxon>
        <taxon>Euteleostomi</taxon>
        <taxon>Archelosauria</taxon>
        <taxon>Archosauria</taxon>
        <taxon>Dinosauria</taxon>
        <taxon>Saurischia</taxon>
        <taxon>Theropoda</taxon>
        <taxon>Coelurosauria</taxon>
        <taxon>Aves</taxon>
        <taxon>Neognathae</taxon>
        <taxon>Neoaves</taxon>
        <taxon>Columbimorphae</taxon>
        <taxon>Columbiformes</taxon>
        <taxon>Columbidae</taxon>
        <taxon>Columba</taxon>
    </lineage>
</organism>
<keyword evidence="3" id="KW-0862">Zinc</keyword>
<evidence type="ECO:0000259" key="4">
    <source>
        <dbReference type="PROSITE" id="PS51800"/>
    </source>
</evidence>
<dbReference type="GO" id="GO:0008270">
    <property type="term" value="F:zinc ion binding"/>
    <property type="evidence" value="ECO:0007669"/>
    <property type="project" value="UniProtKB-KW"/>
</dbReference>
<dbReference type="InterPro" id="IPR051591">
    <property type="entry name" value="UPF0224_FAM112_RNA_Proc"/>
</dbReference>
<dbReference type="Proteomes" id="UP000053872">
    <property type="component" value="Unassembled WGS sequence"/>
</dbReference>
<accession>A0A2I0LNY8</accession>
<dbReference type="AlphaFoldDB" id="A0A2I0LNY8"/>
<keyword evidence="6" id="KW-1185">Reference proteome</keyword>
<dbReference type="SUPFAM" id="SSF57667">
    <property type="entry name" value="beta-beta-alpha zinc fingers"/>
    <property type="match status" value="1"/>
</dbReference>
<sequence length="180" mass="20323">MELEDDFDAFDPERLIQCPYNKYHQIRACRFPYHLVKCRKSYPEVAKELATCPFNARHLVPRADLSDHIKKCNDKGFIEQDIVNESSGSQREQMNAVSTWQAPPCDEDWETESLEQSDPPFIWGMTNSGKNSSSATFEKKNCLPSRVRAPGSFPYSASWKGCKYYTCGIGTVTSEGGGSC</sequence>
<feature type="domain" description="CHHC U11-48K-type" evidence="4">
    <location>
        <begin position="15"/>
        <end position="42"/>
    </location>
</feature>
<feature type="domain" description="CHHC U11-48K-type" evidence="4">
    <location>
        <begin position="49"/>
        <end position="76"/>
    </location>
</feature>
<reference evidence="5 6" key="1">
    <citation type="journal article" date="2013" name="Science">
        <title>Genomic diversity and evolution of the head crest in the rock pigeon.</title>
        <authorList>
            <person name="Shapiro M.D."/>
            <person name="Kronenberg Z."/>
            <person name="Li C."/>
            <person name="Domyan E.T."/>
            <person name="Pan H."/>
            <person name="Campbell M."/>
            <person name="Tan H."/>
            <person name="Huff C.D."/>
            <person name="Hu H."/>
            <person name="Vickrey A.I."/>
            <person name="Nielsen S.C."/>
            <person name="Stringham S.A."/>
            <person name="Hu H."/>
            <person name="Willerslev E."/>
            <person name="Gilbert M.T."/>
            <person name="Yandell M."/>
            <person name="Zhang G."/>
            <person name="Wang J."/>
        </authorList>
    </citation>
    <scope>NUCLEOTIDE SEQUENCE [LARGE SCALE GENOMIC DNA]</scope>
    <source>
        <tissue evidence="5">Blood</tissue>
    </source>
</reference>
<keyword evidence="1" id="KW-0479">Metal-binding</keyword>
<dbReference type="EMBL" id="AKCR02000163">
    <property type="protein sequence ID" value="PKK19129.1"/>
    <property type="molecule type" value="Genomic_DNA"/>
</dbReference>
<dbReference type="PANTHER" id="PTHR21402">
    <property type="entry name" value="GAMETOCYTE SPECIFIC FACTOR 1-RELATED"/>
    <property type="match status" value="1"/>
</dbReference>
<dbReference type="Pfam" id="PF05253">
    <property type="entry name" value="zf-U11-48K"/>
    <property type="match status" value="2"/>
</dbReference>
<evidence type="ECO:0000313" key="6">
    <source>
        <dbReference type="Proteomes" id="UP000053872"/>
    </source>
</evidence>
<dbReference type="KEGG" id="clv:102087889"/>
<dbReference type="STRING" id="8932.A0A2I0LNY8"/>
<evidence type="ECO:0000256" key="3">
    <source>
        <dbReference type="ARBA" id="ARBA00022833"/>
    </source>
</evidence>
<evidence type="ECO:0000313" key="5">
    <source>
        <dbReference type="EMBL" id="PKK19129.1"/>
    </source>
</evidence>
<dbReference type="PANTHER" id="PTHR21402:SF5">
    <property type="entry name" value="GAMETOCYTE SPECIFIC FACTOR 1"/>
    <property type="match status" value="1"/>
</dbReference>
<comment type="caution">
    <text evidence="5">The sequence shown here is derived from an EMBL/GenBank/DDBJ whole genome shotgun (WGS) entry which is preliminary data.</text>
</comment>
<evidence type="ECO:0000256" key="2">
    <source>
        <dbReference type="ARBA" id="ARBA00022771"/>
    </source>
</evidence>
<name>A0A2I0LNY8_COLLI</name>
<proteinExistence type="predicted"/>
<dbReference type="InterPro" id="IPR036236">
    <property type="entry name" value="Znf_C2H2_sf"/>
</dbReference>
<gene>
    <name evidence="5" type="ORF">A306_00013789</name>
</gene>
<evidence type="ECO:0000256" key="1">
    <source>
        <dbReference type="ARBA" id="ARBA00022723"/>
    </source>
</evidence>
<dbReference type="PROSITE" id="PS51800">
    <property type="entry name" value="ZF_CHHC_U11_48K"/>
    <property type="match status" value="2"/>
</dbReference>
<dbReference type="InterPro" id="IPR022776">
    <property type="entry name" value="TRM13/UPF0224_CHHC_Znf_dom"/>
</dbReference>
<protein>
    <submittedName>
        <fullName evidence="5">Gametocyte-specific factor 1</fullName>
    </submittedName>
</protein>
<keyword evidence="2" id="KW-0863">Zinc-finger</keyword>